<feature type="compositionally biased region" description="Low complexity" evidence="1">
    <location>
        <begin position="1188"/>
        <end position="1201"/>
    </location>
</feature>
<feature type="compositionally biased region" description="Low complexity" evidence="1">
    <location>
        <begin position="603"/>
        <end position="615"/>
    </location>
</feature>
<evidence type="ECO:0000256" key="1">
    <source>
        <dbReference type="SAM" id="MobiDB-lite"/>
    </source>
</evidence>
<feature type="compositionally biased region" description="Low complexity" evidence="1">
    <location>
        <begin position="407"/>
        <end position="427"/>
    </location>
</feature>
<name>A0A2C6KUC5_9APIC</name>
<feature type="compositionally biased region" description="Basic and acidic residues" evidence="1">
    <location>
        <begin position="347"/>
        <end position="403"/>
    </location>
</feature>
<feature type="compositionally biased region" description="Basic and acidic residues" evidence="1">
    <location>
        <begin position="1412"/>
        <end position="1433"/>
    </location>
</feature>
<evidence type="ECO:0000313" key="2">
    <source>
        <dbReference type="EMBL" id="PHJ23820.1"/>
    </source>
</evidence>
<sequence length="1696" mass="182916">MEDLLTGGRGDDEVSSSVTGSRGELSGENKMKEGQVCLRKGEQHGEEDEEFSSRRGDQHISGSNEETEQQEAEKGGNVEKGTGYQKRVSLLLDLSDDQVGTLQTASNTRRASDQSSALSSNNDITPPRVIVSSALSPPPSVHRITQDAGVTRDLDRREEEEGQREKSLPYQKDQDSGCNRVSRERNTSLDDRSADVSRSASNHDRNACPTGGVAVSKPSVPPASNTTGTEDDEDMNELQTWIGSPKGGGGEEDTFFLLPPSISADKKGSGDGGLGTGSDHGEAFSPISSLGESELRSRRASSDEEEDDNDDKDNASSPRSLCLKDSREEVRGEARREQEEEEGQELIELKKDQEKQNEDKVRDIMSCKDGSPRDKEKKTNKDKASDQVDLIREERERRDETKGKKTSTSLLDSDLVQDSSSSSSSSSGIITVSPGRPPPPVLSSAPAESSSIGVHPSSSSGAKASPGGSLEGRVKSLQQRESKNNRSSQSKVGHPSSSAVSSSSSSSFDVSSSSRNHPDPADLDLTYTRTIDPSGVHRRGAHGAPQSHSSGYPSSSSSCPPPLHDGIYSLSSLSHSSTAPAPPLPPHHPYGTTGFHSSPAICSSSTNLSSHSSPATAPPAAPTASRYPSFPSAASPPSLARCSVRSFPQPGGASVSSDYADSLHHQHHTSSSSSRNQKYMQFFDQEKSEEDPSGGRLKGPSRSSLFSSSSSSDLLPRTHSASSSSSFSRQPLPNVDEGYSLSSSSSSSARSAVRGSVAPDIVDVVVDAGGGEMKRAGEGKGRSGREVRVGSLAAVAEAAVVGSSSSLQATQSLGERDDGRSRKEGGDTRTLKRYMLSGVTSGAEAEVASPLHYGDLQVLVDIDDTIRSSGGVTFLSVSLGGIDTQYERGSFYPGCFQFLLDLSTHGLRKDQKPLTLGVLTARIPQVPITADSILNRKLQETALRRGIRGWGIDCQNKVLYSTLNEWIFPSEKGKRKFENLLLLHAKLARTHPNIKYVWIGDTGEMDRHAGELMARQMPDKIKAIFLHYVGDHGGRGSAKQLPEDYYVNGVPIVFFRTYIRAARRSVDLGLLERKGLARTMVQAVLDLDAMHQTPSVSTKWRDIIFDVRDAETLVPLKGATLPPLVQIREILHRRITDIKAALQRFRAKKGIQPPSEQPSTTSPVTTLPSRGIHKQVSLSKEQREATVPPSLGGSTPSLPASALEHKIGHEGLALHDARHRGEAVVPPGLAVAAAVVQREDEQGRGRGTSSSLQEGQDILAPARVSTVPKDDTPTTGSVAGGESCHRWQGAPSTGALQAKSYQSDPEDDEESGWIEVRWQKETGNFPRRSSSERRESSWRGLHEEGSSGHPSEPYYRHLLTHPGGVSSDDTTGGRSVKDYRSEEERLHRSTSDSAASHGSGTMAYGRRSPGGDNEKLGERGEKEEEKRAGVREDHRRHKRAGREETRRGDRQRRDSCDRDSLLETWGREEPFREVEATGAAGAGRQGKSSKDVEKSSRRWKEDIELREVSARPPREGLWAEGEVKREEKEEGGDSIGGAHGKTGKDGKVERVEGERGKDGLKGDKEKKGSVESREGTEGRKAGWQERVVNEIMSVDSCNELPSAVSPESPPLSAVRTLNQVGGDVKHNIGLAGAGEGGKTRIDRNTNKSNNVVGEKDLLTGNLENDSIEGEQRTGEKGRDSLREKRPEQNSSVVDLL</sequence>
<dbReference type="VEuPathDB" id="ToxoDB:CSUI_002328"/>
<feature type="compositionally biased region" description="Low complexity" evidence="1">
    <location>
        <begin position="569"/>
        <end position="579"/>
    </location>
</feature>
<feature type="compositionally biased region" description="Low complexity" evidence="1">
    <location>
        <begin position="740"/>
        <end position="754"/>
    </location>
</feature>
<gene>
    <name evidence="2" type="ORF">CSUI_002328</name>
</gene>
<dbReference type="EMBL" id="MIGC01000987">
    <property type="protein sequence ID" value="PHJ23820.1"/>
    <property type="molecule type" value="Genomic_DNA"/>
</dbReference>
<feature type="compositionally biased region" description="Low complexity" evidence="1">
    <location>
        <begin position="1153"/>
        <end position="1169"/>
    </location>
</feature>
<keyword evidence="3" id="KW-1185">Reference proteome</keyword>
<dbReference type="Proteomes" id="UP000221165">
    <property type="component" value="Unassembled WGS sequence"/>
</dbReference>
<feature type="compositionally biased region" description="Low complexity" evidence="1">
    <location>
        <begin position="701"/>
        <end position="728"/>
    </location>
</feature>
<feature type="region of interest" description="Disordered" evidence="1">
    <location>
        <begin position="806"/>
        <end position="827"/>
    </location>
</feature>
<dbReference type="PANTHER" id="PTHR40861">
    <property type="entry name" value="DUF2183 DOMAIN-CONTAINING PROTEIN"/>
    <property type="match status" value="1"/>
</dbReference>
<feature type="compositionally biased region" description="Basic and acidic residues" evidence="1">
    <location>
        <begin position="1375"/>
        <end position="1390"/>
    </location>
</feature>
<comment type="caution">
    <text evidence="2">The sequence shown here is derived from an EMBL/GenBank/DDBJ whole genome shotgun (WGS) entry which is preliminary data.</text>
</comment>
<proteinExistence type="predicted"/>
<organism evidence="2 3">
    <name type="scientific">Cystoisospora suis</name>
    <dbReference type="NCBI Taxonomy" id="483139"/>
    <lineage>
        <taxon>Eukaryota</taxon>
        <taxon>Sar</taxon>
        <taxon>Alveolata</taxon>
        <taxon>Apicomplexa</taxon>
        <taxon>Conoidasida</taxon>
        <taxon>Coccidia</taxon>
        <taxon>Eucoccidiorida</taxon>
        <taxon>Eimeriorina</taxon>
        <taxon>Sarcocystidae</taxon>
        <taxon>Cystoisospora</taxon>
    </lineage>
</organism>
<feature type="compositionally biased region" description="Basic and acidic residues" evidence="1">
    <location>
        <begin position="1542"/>
        <end position="1583"/>
    </location>
</feature>
<feature type="compositionally biased region" description="Basic and acidic residues" evidence="1">
    <location>
        <begin position="1441"/>
        <end position="1475"/>
    </location>
</feature>
<feature type="compositionally biased region" description="Basic and acidic residues" evidence="1">
    <location>
        <begin position="25"/>
        <end position="44"/>
    </location>
</feature>
<accession>A0A2C6KUC5</accession>
<feature type="region of interest" description="Disordered" evidence="1">
    <location>
        <begin position="1"/>
        <end position="82"/>
    </location>
</feature>
<evidence type="ECO:0000313" key="3">
    <source>
        <dbReference type="Proteomes" id="UP000221165"/>
    </source>
</evidence>
<feature type="region of interest" description="Disordered" evidence="1">
    <location>
        <begin position="1238"/>
        <end position="1584"/>
    </location>
</feature>
<feature type="region of interest" description="Disordered" evidence="1">
    <location>
        <begin position="1148"/>
        <end position="1201"/>
    </location>
</feature>
<dbReference type="RefSeq" id="XP_067925494.1">
    <property type="nucleotide sequence ID" value="XM_068062530.1"/>
</dbReference>
<feature type="compositionally biased region" description="Basic and acidic residues" evidence="1">
    <location>
        <begin position="1669"/>
        <end position="1687"/>
    </location>
</feature>
<feature type="compositionally biased region" description="Low complexity" evidence="1">
    <location>
        <begin position="449"/>
        <end position="468"/>
    </location>
</feature>
<dbReference type="GeneID" id="94425741"/>
<feature type="compositionally biased region" description="Basic and acidic residues" evidence="1">
    <location>
        <begin position="322"/>
        <end position="338"/>
    </location>
</feature>
<feature type="region of interest" description="Disordered" evidence="1">
    <location>
        <begin position="101"/>
        <end position="754"/>
    </location>
</feature>
<feature type="compositionally biased region" description="Low complexity" evidence="1">
    <location>
        <begin position="496"/>
        <end position="514"/>
    </location>
</feature>
<feature type="compositionally biased region" description="Polar residues" evidence="1">
    <location>
        <begin position="1290"/>
        <end position="1303"/>
    </location>
</feature>
<feature type="compositionally biased region" description="Low complexity" evidence="1">
    <location>
        <begin position="545"/>
        <end position="558"/>
    </location>
</feature>
<feature type="compositionally biased region" description="Basic and acidic residues" evidence="1">
    <location>
        <begin position="472"/>
        <end position="484"/>
    </location>
</feature>
<feature type="compositionally biased region" description="Basic and acidic residues" evidence="1">
    <location>
        <begin position="150"/>
        <end position="206"/>
    </location>
</feature>
<feature type="compositionally biased region" description="Basic and acidic residues" evidence="1">
    <location>
        <begin position="293"/>
        <end position="302"/>
    </location>
</feature>
<protein>
    <submittedName>
        <fullName evidence="2">Uncharacterized protein</fullName>
    </submittedName>
</protein>
<feature type="region of interest" description="Disordered" evidence="1">
    <location>
        <begin position="1625"/>
        <end position="1696"/>
    </location>
</feature>
<feature type="compositionally biased region" description="Polar residues" evidence="1">
    <location>
        <begin position="101"/>
        <end position="124"/>
    </location>
</feature>
<feature type="compositionally biased region" description="Basic and acidic residues" evidence="1">
    <location>
        <begin position="814"/>
        <end position="827"/>
    </location>
</feature>
<feature type="compositionally biased region" description="Low complexity" evidence="1">
    <location>
        <begin position="622"/>
        <end position="643"/>
    </location>
</feature>
<reference evidence="2 3" key="1">
    <citation type="journal article" date="2017" name="Int. J. Parasitol.">
        <title>The genome of the protozoan parasite Cystoisospora suis and a reverse vaccinology approach to identify vaccine candidates.</title>
        <authorList>
            <person name="Palmieri N."/>
            <person name="Shrestha A."/>
            <person name="Ruttkowski B."/>
            <person name="Beck T."/>
            <person name="Vogl C."/>
            <person name="Tomley F."/>
            <person name="Blake D.P."/>
            <person name="Joachim A."/>
        </authorList>
    </citation>
    <scope>NUCLEOTIDE SEQUENCE [LARGE SCALE GENOMIC DNA]</scope>
    <source>
        <strain evidence="2 3">Wien I</strain>
    </source>
</reference>
<dbReference type="OrthoDB" id="191535at2759"/>
<feature type="compositionally biased region" description="Basic and acidic residues" evidence="1">
    <location>
        <begin position="1329"/>
        <end position="1346"/>
    </location>
</feature>
<feature type="compositionally biased region" description="Basic and acidic residues" evidence="1">
    <location>
        <begin position="1488"/>
        <end position="1514"/>
    </location>
</feature>
<dbReference type="PANTHER" id="PTHR40861:SF1">
    <property type="entry name" value="PHOSPHATIDATE PHOSPHATASE APP1 CATALYTIC DOMAIN-CONTAINING PROTEIN"/>
    <property type="match status" value="1"/>
</dbReference>